<dbReference type="Proteomes" id="UP000092659">
    <property type="component" value="Chromosome"/>
</dbReference>
<dbReference type="Proteomes" id="UP001519309">
    <property type="component" value="Unassembled WGS sequence"/>
</dbReference>
<protein>
    <submittedName>
        <fullName evidence="1">Uncharacterized protein</fullName>
    </submittedName>
</protein>
<accession>A0A1B1B4E1</accession>
<organism evidence="1 3">
    <name type="scientific">Streptomyces griseochromogenes</name>
    <dbReference type="NCBI Taxonomy" id="68214"/>
    <lineage>
        <taxon>Bacteria</taxon>
        <taxon>Bacillati</taxon>
        <taxon>Actinomycetota</taxon>
        <taxon>Actinomycetes</taxon>
        <taxon>Kitasatosporales</taxon>
        <taxon>Streptomycetaceae</taxon>
        <taxon>Streptomyces</taxon>
    </lineage>
</organism>
<evidence type="ECO:0000313" key="2">
    <source>
        <dbReference type="EMBL" id="MBP2055024.1"/>
    </source>
</evidence>
<evidence type="ECO:0000313" key="1">
    <source>
        <dbReference type="EMBL" id="ANP53684.1"/>
    </source>
</evidence>
<dbReference type="AlphaFoldDB" id="A0A1B1B4E1"/>
<dbReference type="STRING" id="68214.AVL59_32740"/>
<reference evidence="2 4" key="2">
    <citation type="submission" date="2021-03" db="EMBL/GenBank/DDBJ databases">
        <title>Genomic Encyclopedia of Type Strains, Phase IV (KMG-IV): sequencing the most valuable type-strain genomes for metagenomic binning, comparative biology and taxonomic classification.</title>
        <authorList>
            <person name="Goeker M."/>
        </authorList>
    </citation>
    <scope>NUCLEOTIDE SEQUENCE [LARGE SCALE GENOMIC DNA]</scope>
    <source>
        <strain evidence="2 4">DSM 40499</strain>
    </source>
</reference>
<dbReference type="EMBL" id="CP016279">
    <property type="protein sequence ID" value="ANP53684.1"/>
    <property type="molecule type" value="Genomic_DNA"/>
</dbReference>
<keyword evidence="4" id="KW-1185">Reference proteome</keyword>
<proteinExistence type="predicted"/>
<sequence>MTDTVHALLIDPTGTVSDLRLSTDPHTQARQVHDLLGDNAEIVGYAHHEGGSHTVAFASELREDLPPNLPAALALVLLTDTSLIIVNLNGPVLFAGFASCGHLTDLTPTAISLIRTVEPRIPGTLPKTGHPRS</sequence>
<dbReference type="RefSeq" id="WP_067311882.1">
    <property type="nucleotide sequence ID" value="NZ_CP016279.1"/>
</dbReference>
<evidence type="ECO:0000313" key="3">
    <source>
        <dbReference type="Proteomes" id="UP000092659"/>
    </source>
</evidence>
<dbReference type="EMBL" id="JAGGLP010000025">
    <property type="protein sequence ID" value="MBP2055024.1"/>
    <property type="molecule type" value="Genomic_DNA"/>
</dbReference>
<evidence type="ECO:0000313" key="4">
    <source>
        <dbReference type="Proteomes" id="UP001519309"/>
    </source>
</evidence>
<name>A0A1B1B4E1_9ACTN</name>
<dbReference type="OrthoDB" id="9898350at2"/>
<dbReference type="KEGG" id="sgs:AVL59_32740"/>
<reference evidence="1 3" key="1">
    <citation type="submission" date="2016-06" db="EMBL/GenBank/DDBJ databases">
        <title>Complete genome sequence of Streptomyces griseochromogenes ATCC 14511, the Blasticidin S producer.</title>
        <authorList>
            <person name="Wu L."/>
        </authorList>
    </citation>
    <scope>NUCLEOTIDE SEQUENCE [LARGE SCALE GENOMIC DNA]</scope>
    <source>
        <strain evidence="1 3">ATCC 14511</strain>
    </source>
</reference>
<gene>
    <name evidence="1" type="ORF">AVL59_32740</name>
    <name evidence="2" type="ORF">J2Z21_008036</name>
</gene>